<evidence type="ECO:0000259" key="9">
    <source>
        <dbReference type="Pfam" id="PF19425"/>
    </source>
</evidence>
<evidence type="ECO:0000256" key="3">
    <source>
        <dbReference type="ARBA" id="ARBA00022670"/>
    </source>
</evidence>
<dbReference type="GO" id="GO:0046872">
    <property type="term" value="F:metal ion binding"/>
    <property type="evidence" value="ECO:0007669"/>
    <property type="project" value="UniProtKB-KW"/>
</dbReference>
<proteinExistence type="predicted"/>
<gene>
    <name evidence="10" type="ORF">DV711_17970</name>
</gene>
<accession>A0A369WBD0</accession>
<dbReference type="InterPro" id="IPR045834">
    <property type="entry name" value="Csd3_N2"/>
</dbReference>
<evidence type="ECO:0000256" key="7">
    <source>
        <dbReference type="ARBA" id="ARBA00023049"/>
    </source>
</evidence>
<keyword evidence="3" id="KW-0645">Protease</keyword>
<dbReference type="OrthoDB" id="9805070at2"/>
<organism evidence="10 11">
    <name type="scientific">Motiliproteus coralliicola</name>
    <dbReference type="NCBI Taxonomy" id="2283196"/>
    <lineage>
        <taxon>Bacteria</taxon>
        <taxon>Pseudomonadati</taxon>
        <taxon>Pseudomonadota</taxon>
        <taxon>Gammaproteobacteria</taxon>
        <taxon>Oceanospirillales</taxon>
        <taxon>Oceanospirillaceae</taxon>
        <taxon>Motiliproteus</taxon>
    </lineage>
</organism>
<dbReference type="PANTHER" id="PTHR21666:SF288">
    <property type="entry name" value="CELL DIVISION PROTEIN YTFB"/>
    <property type="match status" value="1"/>
</dbReference>
<dbReference type="GO" id="GO:0006508">
    <property type="term" value="P:proteolysis"/>
    <property type="evidence" value="ECO:0007669"/>
    <property type="project" value="UniProtKB-KW"/>
</dbReference>
<dbReference type="GO" id="GO:0004222">
    <property type="term" value="F:metalloendopeptidase activity"/>
    <property type="evidence" value="ECO:0007669"/>
    <property type="project" value="TreeGrafter"/>
</dbReference>
<keyword evidence="11" id="KW-1185">Reference proteome</keyword>
<dbReference type="EMBL" id="QQOH01000006">
    <property type="protein sequence ID" value="RDE18014.1"/>
    <property type="molecule type" value="Genomic_DNA"/>
</dbReference>
<name>A0A369WBD0_9GAMM</name>
<dbReference type="CDD" id="cd12797">
    <property type="entry name" value="M23_peptidase"/>
    <property type="match status" value="1"/>
</dbReference>
<comment type="subcellular location">
    <subcellularLocation>
        <location evidence="2">Cell envelope</location>
    </subcellularLocation>
</comment>
<evidence type="ECO:0000256" key="6">
    <source>
        <dbReference type="ARBA" id="ARBA00022833"/>
    </source>
</evidence>
<feature type="domain" description="Csd3-like second N-terminal" evidence="9">
    <location>
        <begin position="211"/>
        <end position="330"/>
    </location>
</feature>
<dbReference type="Gene3D" id="2.70.70.10">
    <property type="entry name" value="Glucose Permease (Domain IIA)"/>
    <property type="match status" value="1"/>
</dbReference>
<dbReference type="InterPro" id="IPR050570">
    <property type="entry name" value="Cell_wall_metabolism_enzyme"/>
</dbReference>
<dbReference type="FunFam" id="2.70.70.10:FF:000002">
    <property type="entry name" value="Murein DD-endopeptidase MepM"/>
    <property type="match status" value="1"/>
</dbReference>
<feature type="domain" description="M23ase beta-sheet core" evidence="8">
    <location>
        <begin position="342"/>
        <end position="438"/>
    </location>
</feature>
<keyword evidence="4" id="KW-0479">Metal-binding</keyword>
<evidence type="ECO:0000259" key="8">
    <source>
        <dbReference type="Pfam" id="PF01551"/>
    </source>
</evidence>
<dbReference type="AlphaFoldDB" id="A0A369WBD0"/>
<dbReference type="GO" id="GO:0030313">
    <property type="term" value="C:cell envelope"/>
    <property type="evidence" value="ECO:0007669"/>
    <property type="project" value="UniProtKB-SubCell"/>
</dbReference>
<evidence type="ECO:0000256" key="1">
    <source>
        <dbReference type="ARBA" id="ARBA00001947"/>
    </source>
</evidence>
<dbReference type="Gene3D" id="3.10.450.350">
    <property type="match status" value="2"/>
</dbReference>
<evidence type="ECO:0000256" key="4">
    <source>
        <dbReference type="ARBA" id="ARBA00022723"/>
    </source>
</evidence>
<dbReference type="PANTHER" id="PTHR21666">
    <property type="entry name" value="PEPTIDASE-RELATED"/>
    <property type="match status" value="1"/>
</dbReference>
<dbReference type="Proteomes" id="UP000253769">
    <property type="component" value="Unassembled WGS sequence"/>
</dbReference>
<sequence>MRQHLQLLRILPTRTHLIAISACVLFFAGAMLLPSSDVAANKQQSITLKAPKSDTAAPQQLAPIPKPISATPAATTASPAKTTLAMVTPIEQPKAVAAPTAVAPAAKAAEPEQPAEEWLSIQIRSGDNLTTLFKKAGLGPNQLYPMLNGIKPSKALARLKPGQSLEFLIEQGELIKLRHITSPLTQTLVSRSDDSYKIEAIEFTPEITHSYRQGTIEDSLFLSASDAGLSQTKIMELAGIFGWDVDFVLDIRKGDSFEVVYEERWLDGKKIGEGNIVAAEFVNQGNAFQAIRYTDSNGDSNYFTPEGKSMRKAFLRTPVDFTRISSRFNPNRKHPIFKTKRPHRGVDYAAPTGTPIKSAGDGKVIFAGRKGGYGKVVIVQHGQKYTTLYAHMSRIKPGMKRGKRVKQGNTIGYVGSTGYATGPHLHYEFRLNGVHRNPLTVKLPQAAPLPKKEMNRFKQQAAEHLAMLEGYRQTQLAKN</sequence>
<protein>
    <submittedName>
        <fullName evidence="10">Peptidase M23</fullName>
    </submittedName>
</protein>
<dbReference type="Pfam" id="PF01551">
    <property type="entry name" value="Peptidase_M23"/>
    <property type="match status" value="1"/>
</dbReference>
<evidence type="ECO:0000256" key="5">
    <source>
        <dbReference type="ARBA" id="ARBA00022801"/>
    </source>
</evidence>
<dbReference type="InterPro" id="IPR016047">
    <property type="entry name" value="M23ase_b-sheet_dom"/>
</dbReference>
<comment type="caution">
    <text evidence="10">The sequence shown here is derived from an EMBL/GenBank/DDBJ whole genome shotgun (WGS) entry which is preliminary data.</text>
</comment>
<dbReference type="InterPro" id="IPR011055">
    <property type="entry name" value="Dup_hybrid_motif"/>
</dbReference>
<comment type="cofactor">
    <cofactor evidence="1">
        <name>Zn(2+)</name>
        <dbReference type="ChEBI" id="CHEBI:29105"/>
    </cofactor>
</comment>
<keyword evidence="6" id="KW-0862">Zinc</keyword>
<evidence type="ECO:0000256" key="2">
    <source>
        <dbReference type="ARBA" id="ARBA00004196"/>
    </source>
</evidence>
<dbReference type="Pfam" id="PF19425">
    <property type="entry name" value="Csd3_N2"/>
    <property type="match status" value="1"/>
</dbReference>
<keyword evidence="5" id="KW-0378">Hydrolase</keyword>
<evidence type="ECO:0000313" key="11">
    <source>
        <dbReference type="Proteomes" id="UP000253769"/>
    </source>
</evidence>
<keyword evidence="7" id="KW-0482">Metalloprotease</keyword>
<dbReference type="SUPFAM" id="SSF51261">
    <property type="entry name" value="Duplicated hybrid motif"/>
    <property type="match status" value="1"/>
</dbReference>
<evidence type="ECO:0000313" key="10">
    <source>
        <dbReference type="EMBL" id="RDE18014.1"/>
    </source>
</evidence>
<reference evidence="10 11" key="1">
    <citation type="submission" date="2018-07" db="EMBL/GenBank/DDBJ databases">
        <title>Motiliproteus coralliicola sp. nov., a bacterium isolated from Coral.</title>
        <authorList>
            <person name="Wang G."/>
        </authorList>
    </citation>
    <scope>NUCLEOTIDE SEQUENCE [LARGE SCALE GENOMIC DNA]</scope>
    <source>
        <strain evidence="10 11">C34</strain>
    </source>
</reference>